<organism evidence="1 2">
    <name type="scientific">Flavobacterium psychrotolerans</name>
    <dbReference type="NCBI Taxonomy" id="2169410"/>
    <lineage>
        <taxon>Bacteria</taxon>
        <taxon>Pseudomonadati</taxon>
        <taxon>Bacteroidota</taxon>
        <taxon>Flavobacteriia</taxon>
        <taxon>Flavobacteriales</taxon>
        <taxon>Flavobacteriaceae</taxon>
        <taxon>Flavobacterium</taxon>
    </lineage>
</organism>
<keyword evidence="2" id="KW-1185">Reference proteome</keyword>
<dbReference type="InterPro" id="IPR015996">
    <property type="entry name" value="UCP028451"/>
</dbReference>
<reference evidence="1 2" key="1">
    <citation type="submission" date="2018-04" db="EMBL/GenBank/DDBJ databases">
        <title>Flavobacterium sp. nov., isolated from glacier ice.</title>
        <authorList>
            <person name="Liu Q."/>
            <person name="Xin Y.-H."/>
        </authorList>
    </citation>
    <scope>NUCLEOTIDE SEQUENCE [LARGE SCALE GENOMIC DNA]</scope>
    <source>
        <strain evidence="1 2">RB1R5</strain>
    </source>
</reference>
<comment type="caution">
    <text evidence="1">The sequence shown here is derived from an EMBL/GenBank/DDBJ whole genome shotgun (WGS) entry which is preliminary data.</text>
</comment>
<name>A0A2U1JQQ5_9FLAO</name>
<sequence length="223" mass="25956">MLSKNTIQFLEDLKANNNREWFLANKKRYEEYKKDYYQLIGDFLEVMKPKDASLEMLQIKNCTFRINRDIRFSKDKSPYKSHMGIWMNTNSSGINAPGYYIHIEKGKSFVAGGLYSPEASDLKKIRKEIAFFHEDLEEIVNDKKFKTYFSGLDRNETNSLKNAPKDFEKDHPAIEFLKLKSFTVSTKIDDAMLFDANFVASTAEKLITLKPLIDFLNRGLDSE</sequence>
<dbReference type="AlphaFoldDB" id="A0A2U1JQQ5"/>
<protein>
    <submittedName>
        <fullName evidence="1">TIGR02453 family protein</fullName>
    </submittedName>
</protein>
<proteinExistence type="predicted"/>
<evidence type="ECO:0000313" key="2">
    <source>
        <dbReference type="Proteomes" id="UP000245449"/>
    </source>
</evidence>
<dbReference type="OrthoDB" id="9794241at2"/>
<dbReference type="Proteomes" id="UP000245449">
    <property type="component" value="Unassembled WGS sequence"/>
</dbReference>
<dbReference type="PIRSF" id="PIRSF028451">
    <property type="entry name" value="UCP028451"/>
    <property type="match status" value="1"/>
</dbReference>
<dbReference type="InterPro" id="IPR012808">
    <property type="entry name" value="CHP02453"/>
</dbReference>
<dbReference type="PANTHER" id="PTHR36452:SF1">
    <property type="entry name" value="DUF2461 DOMAIN-CONTAINING PROTEIN"/>
    <property type="match status" value="1"/>
</dbReference>
<dbReference type="PANTHER" id="PTHR36452">
    <property type="entry name" value="CHROMOSOME 12, WHOLE GENOME SHOTGUN SEQUENCE"/>
    <property type="match status" value="1"/>
</dbReference>
<gene>
    <name evidence="1" type="ORF">DB895_00425</name>
</gene>
<evidence type="ECO:0000313" key="1">
    <source>
        <dbReference type="EMBL" id="PWA07223.1"/>
    </source>
</evidence>
<dbReference type="EMBL" id="QCZI01000001">
    <property type="protein sequence ID" value="PWA07223.1"/>
    <property type="molecule type" value="Genomic_DNA"/>
</dbReference>
<dbReference type="NCBIfam" id="TIGR02453">
    <property type="entry name" value="TIGR02453 family protein"/>
    <property type="match status" value="1"/>
</dbReference>
<dbReference type="Pfam" id="PF09365">
    <property type="entry name" value="DUF2461"/>
    <property type="match status" value="1"/>
</dbReference>
<accession>A0A2U1JQQ5</accession>
<dbReference type="RefSeq" id="WP_116723370.1">
    <property type="nucleotide sequence ID" value="NZ_QCZI01000001.1"/>
</dbReference>